<feature type="region of interest" description="Disordered" evidence="1">
    <location>
        <begin position="1"/>
        <end position="90"/>
    </location>
</feature>
<feature type="compositionally biased region" description="Low complexity" evidence="1">
    <location>
        <begin position="75"/>
        <end position="88"/>
    </location>
</feature>
<accession>A0A6V7HJD1</accession>
<dbReference type="AlphaFoldDB" id="A0A6V7HJD1"/>
<evidence type="ECO:0000256" key="1">
    <source>
        <dbReference type="SAM" id="MobiDB-lite"/>
    </source>
</evidence>
<protein>
    <submittedName>
        <fullName evidence="2">Uncharacterized protein</fullName>
    </submittedName>
</protein>
<feature type="compositionally biased region" description="Pro residues" evidence="1">
    <location>
        <begin position="121"/>
        <end position="133"/>
    </location>
</feature>
<evidence type="ECO:0000313" key="2">
    <source>
        <dbReference type="EMBL" id="CAD1480710.1"/>
    </source>
</evidence>
<feature type="compositionally biased region" description="Acidic residues" evidence="1">
    <location>
        <begin position="48"/>
        <end position="60"/>
    </location>
</feature>
<feature type="region of interest" description="Disordered" evidence="1">
    <location>
        <begin position="104"/>
        <end position="149"/>
    </location>
</feature>
<feature type="compositionally biased region" description="Basic and acidic residues" evidence="1">
    <location>
        <begin position="11"/>
        <end position="26"/>
    </location>
</feature>
<proteinExistence type="predicted"/>
<feature type="non-terminal residue" evidence="2">
    <location>
        <position position="149"/>
    </location>
</feature>
<name>A0A6V7HJD1_9HYME</name>
<dbReference type="Proteomes" id="UP000752696">
    <property type="component" value="Unassembled WGS sequence"/>
</dbReference>
<organism evidence="2 3">
    <name type="scientific">Heterotrigona itama</name>
    <dbReference type="NCBI Taxonomy" id="395501"/>
    <lineage>
        <taxon>Eukaryota</taxon>
        <taxon>Metazoa</taxon>
        <taxon>Ecdysozoa</taxon>
        <taxon>Arthropoda</taxon>
        <taxon>Hexapoda</taxon>
        <taxon>Insecta</taxon>
        <taxon>Pterygota</taxon>
        <taxon>Neoptera</taxon>
        <taxon>Endopterygota</taxon>
        <taxon>Hymenoptera</taxon>
        <taxon>Apocrita</taxon>
        <taxon>Aculeata</taxon>
        <taxon>Apoidea</taxon>
        <taxon>Anthophila</taxon>
        <taxon>Apidae</taxon>
        <taxon>Heterotrigona</taxon>
    </lineage>
</organism>
<dbReference type="EMBL" id="CAJDYZ010012562">
    <property type="protein sequence ID" value="CAD1480710.1"/>
    <property type="molecule type" value="Genomic_DNA"/>
</dbReference>
<evidence type="ECO:0000313" key="3">
    <source>
        <dbReference type="Proteomes" id="UP000752696"/>
    </source>
</evidence>
<sequence length="149" mass="16624">MSVPPPPQPKRNKDQTIVERSSKDQAKPPPATLRNLDLVANLPTRTEESEDEYETFDEQIIEQNQRKSMLKVDSKQSLSSGHQSSAESVYQPAIAERELLFQPDDSGYYLNPTRKSTNIGTPPPLPAKPPPTSTTPSPTLNRTDLDKLK</sequence>
<reference evidence="2" key="1">
    <citation type="submission" date="2020-07" db="EMBL/GenBank/DDBJ databases">
        <authorList>
            <person name="Nazaruddin N."/>
        </authorList>
    </citation>
    <scope>NUCLEOTIDE SEQUENCE</scope>
</reference>
<gene>
    <name evidence="2" type="ORF">MHI_LOCUS959148</name>
</gene>
<dbReference type="OrthoDB" id="10044490at2759"/>
<keyword evidence="3" id="KW-1185">Reference proteome</keyword>
<comment type="caution">
    <text evidence="2">The sequence shown here is derived from an EMBL/GenBank/DDBJ whole genome shotgun (WGS) entry which is preliminary data.</text>
</comment>